<evidence type="ECO:0000256" key="3">
    <source>
        <dbReference type="PIRSR" id="PIRSR000097-1"/>
    </source>
</evidence>
<dbReference type="Pfam" id="PF00248">
    <property type="entry name" value="Aldo_ket_red"/>
    <property type="match status" value="1"/>
</dbReference>
<reference evidence="7" key="1">
    <citation type="submission" date="2014-02" db="EMBL/GenBank/DDBJ databases">
        <authorList>
            <person name="Genoscope - CEA"/>
        </authorList>
    </citation>
    <scope>NUCLEOTIDE SEQUENCE</scope>
    <source>
        <strain evidence="7">LS3</strain>
    </source>
</reference>
<feature type="domain" description="NADP-dependent oxidoreductase" evidence="6">
    <location>
        <begin position="21"/>
        <end position="259"/>
    </location>
</feature>
<evidence type="ECO:0000256" key="2">
    <source>
        <dbReference type="ARBA" id="ARBA00023002"/>
    </source>
</evidence>
<dbReference type="PROSITE" id="PS00063">
    <property type="entry name" value="ALDOKETO_REDUCTASE_3"/>
    <property type="match status" value="1"/>
</dbReference>
<dbReference type="InterPro" id="IPR020471">
    <property type="entry name" value="AKR"/>
</dbReference>
<proteinExistence type="inferred from homology"/>
<organism evidence="7">
    <name type="scientific">Blastobotrys adeninivorans</name>
    <name type="common">Yeast</name>
    <name type="synonym">Arxula adeninivorans</name>
    <dbReference type="NCBI Taxonomy" id="409370"/>
    <lineage>
        <taxon>Eukaryota</taxon>
        <taxon>Fungi</taxon>
        <taxon>Dikarya</taxon>
        <taxon>Ascomycota</taxon>
        <taxon>Saccharomycotina</taxon>
        <taxon>Dipodascomycetes</taxon>
        <taxon>Dipodascales</taxon>
        <taxon>Trichomonascaceae</taxon>
        <taxon>Blastobotrys</taxon>
    </lineage>
</organism>
<dbReference type="PhylomeDB" id="A0A060TFJ9"/>
<dbReference type="GO" id="GO:0016616">
    <property type="term" value="F:oxidoreductase activity, acting on the CH-OH group of donors, NAD or NADP as acceptor"/>
    <property type="evidence" value="ECO:0007669"/>
    <property type="project" value="UniProtKB-ARBA"/>
</dbReference>
<dbReference type="InterPro" id="IPR023210">
    <property type="entry name" value="NADP_OxRdtase_dom"/>
</dbReference>
<dbReference type="InterPro" id="IPR018170">
    <property type="entry name" value="Aldo/ket_reductase_CS"/>
</dbReference>
<sequence length="278" mass="31326">MVKLNNGLELPDVGFGVYLTPKGEARRCVLDALEAGYRHIDSATVYRNEQESAEGILAFLEKNPNVSRKDIFFTSKMWADDFGYEKGKQAIEASLEKVKGLGYIDLYLLHTPAPGKELRLGAYKAMQEAVAEGKIKSIGVSNYGIHHIKELLEWEGLKVKPVVNQIEINPWLQRKEIADYCRQNDIVVEAYSPLMRGQRLDDPQLVSVAEKYKKSVAQILIKWSLQMGFVPLPKSVTPERIKSNIDLDFELSQEDVKALGDPSAYFVTVPQWDPSTLP</sequence>
<dbReference type="SUPFAM" id="SSF51430">
    <property type="entry name" value="NAD(P)-linked oxidoreductase"/>
    <property type="match status" value="1"/>
</dbReference>
<dbReference type="CDD" id="cd19071">
    <property type="entry name" value="AKR_AKR1-5-like"/>
    <property type="match status" value="1"/>
</dbReference>
<keyword evidence="2" id="KW-0560">Oxidoreductase</keyword>
<comment type="similarity">
    <text evidence="1">Belongs to the aldo/keto reductase family.</text>
</comment>
<name>A0A060TFJ9_BLAAD</name>
<dbReference type="EMBL" id="HG937694">
    <property type="protein sequence ID" value="CDP37971.1"/>
    <property type="molecule type" value="Genomic_DNA"/>
</dbReference>
<dbReference type="AlphaFoldDB" id="A0A060TFJ9"/>
<dbReference type="PRINTS" id="PR00069">
    <property type="entry name" value="ALDKETRDTASE"/>
</dbReference>
<gene>
    <name evidence="7" type="ORF">GNLVRS02_ARAD1D23892g</name>
</gene>
<dbReference type="FunFam" id="3.20.20.100:FF:000015">
    <property type="entry name" value="Oxidoreductase, aldo/keto reductase family"/>
    <property type="match status" value="1"/>
</dbReference>
<evidence type="ECO:0000256" key="1">
    <source>
        <dbReference type="ARBA" id="ARBA00007905"/>
    </source>
</evidence>
<evidence type="ECO:0000259" key="6">
    <source>
        <dbReference type="Pfam" id="PF00248"/>
    </source>
</evidence>
<feature type="binding site" evidence="4">
    <location>
        <position position="110"/>
    </location>
    <ligand>
        <name>substrate</name>
    </ligand>
</feature>
<feature type="site" description="Lowers pKa of active site Tyr" evidence="5">
    <location>
        <position position="76"/>
    </location>
</feature>
<dbReference type="PANTHER" id="PTHR43827:SF13">
    <property type="entry name" value="ALDO_KETO REDUCTASE FAMILY PROTEIN"/>
    <property type="match status" value="1"/>
</dbReference>
<dbReference type="PROSITE" id="PS00062">
    <property type="entry name" value="ALDOKETO_REDUCTASE_2"/>
    <property type="match status" value="1"/>
</dbReference>
<evidence type="ECO:0000256" key="5">
    <source>
        <dbReference type="PIRSR" id="PIRSR000097-3"/>
    </source>
</evidence>
<dbReference type="InterPro" id="IPR036812">
    <property type="entry name" value="NAD(P)_OxRdtase_dom_sf"/>
</dbReference>
<dbReference type="PIRSF" id="PIRSF000097">
    <property type="entry name" value="AKR"/>
    <property type="match status" value="1"/>
</dbReference>
<accession>A0A060TFJ9</accession>
<evidence type="ECO:0000256" key="4">
    <source>
        <dbReference type="PIRSR" id="PIRSR000097-2"/>
    </source>
</evidence>
<protein>
    <submittedName>
        <fullName evidence="7">ARAD1D23892p</fullName>
    </submittedName>
</protein>
<evidence type="ECO:0000313" key="7">
    <source>
        <dbReference type="EMBL" id="CDP37971.1"/>
    </source>
</evidence>
<dbReference type="PANTHER" id="PTHR43827">
    <property type="entry name" value="2,5-DIKETO-D-GLUCONIC ACID REDUCTASE"/>
    <property type="match status" value="1"/>
</dbReference>
<dbReference type="Gene3D" id="3.20.20.100">
    <property type="entry name" value="NADP-dependent oxidoreductase domain"/>
    <property type="match status" value="1"/>
</dbReference>
<feature type="active site" description="Proton donor" evidence="3">
    <location>
        <position position="46"/>
    </location>
</feature>
<reference evidence="7" key="2">
    <citation type="submission" date="2014-06" db="EMBL/GenBank/DDBJ databases">
        <title>The complete genome of Blastobotrys (Arxula) adeninivorans LS3 - a yeast of biotechnological interest.</title>
        <authorList>
            <person name="Kunze G."/>
            <person name="Gaillardin C."/>
            <person name="Czernicka M."/>
            <person name="Durrens P."/>
            <person name="Martin T."/>
            <person name="Boer E."/>
            <person name="Gabaldon T."/>
            <person name="Cruz J."/>
            <person name="Talla E."/>
            <person name="Marck C."/>
            <person name="Goffeau A."/>
            <person name="Barbe V."/>
            <person name="Baret P."/>
            <person name="Baronian K."/>
            <person name="Beier S."/>
            <person name="Bleykasten C."/>
            <person name="Bode R."/>
            <person name="Casaregola S."/>
            <person name="Despons L."/>
            <person name="Fairhead C."/>
            <person name="Giersberg M."/>
            <person name="Gierski P."/>
            <person name="Hahnel U."/>
            <person name="Hartmann A."/>
            <person name="Jankowska D."/>
            <person name="Jubin C."/>
            <person name="Jung P."/>
            <person name="Lafontaine I."/>
            <person name="Leh-Louis V."/>
            <person name="Lemaire M."/>
            <person name="Marcet-Houben M."/>
            <person name="Mascher M."/>
            <person name="Morel G."/>
            <person name="Richard G.-F."/>
            <person name="Riechen J."/>
            <person name="Sacerdot C."/>
            <person name="Sarkar A."/>
            <person name="Savel G."/>
            <person name="Schacherer J."/>
            <person name="Sherman D."/>
            <person name="Straub M.-L."/>
            <person name="Stein N."/>
            <person name="Thierry A."/>
            <person name="Trautwein-Schult A."/>
            <person name="Westhof E."/>
            <person name="Worch S."/>
            <person name="Dujon B."/>
            <person name="Souciet J.-L."/>
            <person name="Wincker P."/>
            <person name="Scholz U."/>
            <person name="Neuveglise N."/>
        </authorList>
    </citation>
    <scope>NUCLEOTIDE SEQUENCE</scope>
    <source>
        <strain evidence="7">LS3</strain>
    </source>
</reference>